<dbReference type="InterPro" id="IPR011759">
    <property type="entry name" value="Cyt_c_oxidase_su2_TM_dom"/>
</dbReference>
<keyword evidence="3" id="KW-0472">Membrane</keyword>
<dbReference type="PROSITE" id="PS50999">
    <property type="entry name" value="COX2_TM"/>
    <property type="match status" value="1"/>
</dbReference>
<reference evidence="6" key="1">
    <citation type="submission" date="2017-07" db="EMBL/GenBank/DDBJ databases">
        <title>Taro Niue Genome Assembly and Annotation.</title>
        <authorList>
            <person name="Atibalentja N."/>
            <person name="Keating K."/>
            <person name="Fields C.J."/>
        </authorList>
    </citation>
    <scope>NUCLEOTIDE SEQUENCE</scope>
    <source>
        <strain evidence="6">Niue_2</strain>
        <tissue evidence="6">Leaf</tissue>
    </source>
</reference>
<protein>
    <recommendedName>
        <fullName evidence="5">Cytochrome oxidase subunit II transmembrane region profile domain-containing protein</fullName>
    </recommendedName>
</protein>
<feature type="domain" description="Cytochrome oxidase subunit II transmembrane region profile" evidence="5">
    <location>
        <begin position="86"/>
        <end position="196"/>
    </location>
</feature>
<sequence>MVWLRCSVVSTVGFLLGDPVSIISVHVDESGFVYFPLEGKRWNSSRQCGHISSTNRVLVHENPCVDDTSGAGVEDMVAEVVMLPVLGGWVGTKTVEEGKQRNGNRDGGLEEIFDAYVAGKENAPGIIVLQEWWGVDFEVKNNALKIADLEPGYKVLIPEIVHGTTTEMIQTIFPSIIPMFIAIPSFALLYSMDEHKGTSSLNGMDLANKCGIAVMLGFPAMSMGAPTTA</sequence>
<evidence type="ECO:0000313" key="6">
    <source>
        <dbReference type="EMBL" id="MQM02576.1"/>
    </source>
</evidence>
<feature type="chain" id="PRO_5033025531" description="Cytochrome oxidase subunit II transmembrane region profile domain-containing protein" evidence="4">
    <location>
        <begin position="18"/>
        <end position="229"/>
    </location>
</feature>
<dbReference type="EMBL" id="NMUH01002879">
    <property type="protein sequence ID" value="MQM02576.1"/>
    <property type="molecule type" value="Genomic_DNA"/>
</dbReference>
<name>A0A843W3J6_COLES</name>
<dbReference type="OrthoDB" id="17560at2759"/>
<organism evidence="6 7">
    <name type="scientific">Colocasia esculenta</name>
    <name type="common">Wild taro</name>
    <name type="synonym">Arum esculentum</name>
    <dbReference type="NCBI Taxonomy" id="4460"/>
    <lineage>
        <taxon>Eukaryota</taxon>
        <taxon>Viridiplantae</taxon>
        <taxon>Streptophyta</taxon>
        <taxon>Embryophyta</taxon>
        <taxon>Tracheophyta</taxon>
        <taxon>Spermatophyta</taxon>
        <taxon>Magnoliopsida</taxon>
        <taxon>Liliopsida</taxon>
        <taxon>Araceae</taxon>
        <taxon>Aroideae</taxon>
        <taxon>Colocasieae</taxon>
        <taxon>Colocasia</taxon>
    </lineage>
</organism>
<dbReference type="Pfam" id="PF01738">
    <property type="entry name" value="DLH"/>
    <property type="match status" value="1"/>
</dbReference>
<keyword evidence="2" id="KW-0812">Transmembrane</keyword>
<dbReference type="PRINTS" id="PR01166">
    <property type="entry name" value="CYCOXIDASEII"/>
</dbReference>
<keyword evidence="7" id="KW-1185">Reference proteome</keyword>
<dbReference type="PANTHER" id="PTHR46623">
    <property type="entry name" value="CARBOXYMETHYLENEBUTENOLIDASE-RELATED"/>
    <property type="match status" value="1"/>
</dbReference>
<keyword evidence="4" id="KW-0732">Signal</keyword>
<comment type="subcellular location">
    <subcellularLocation>
        <location evidence="1">Membrane</location>
        <topology evidence="1">Multi-pass membrane protein</topology>
    </subcellularLocation>
</comment>
<evidence type="ECO:0000256" key="4">
    <source>
        <dbReference type="SAM" id="SignalP"/>
    </source>
</evidence>
<feature type="signal peptide" evidence="4">
    <location>
        <begin position="1"/>
        <end position="17"/>
    </location>
</feature>
<dbReference type="Proteomes" id="UP000652761">
    <property type="component" value="Unassembled WGS sequence"/>
</dbReference>
<comment type="caution">
    <text evidence="6">The sequence shown here is derived from an EMBL/GenBank/DDBJ whole genome shotgun (WGS) entry which is preliminary data.</text>
</comment>
<accession>A0A843W3J6</accession>
<dbReference type="Gene3D" id="1.10.287.90">
    <property type="match status" value="1"/>
</dbReference>
<proteinExistence type="predicted"/>
<dbReference type="GO" id="GO:0022900">
    <property type="term" value="P:electron transport chain"/>
    <property type="evidence" value="ECO:0007669"/>
    <property type="project" value="InterPro"/>
</dbReference>
<dbReference type="InterPro" id="IPR036257">
    <property type="entry name" value="Cyt_c_oxidase_su2_TM_sf"/>
</dbReference>
<evidence type="ECO:0000259" key="5">
    <source>
        <dbReference type="PROSITE" id="PS50999"/>
    </source>
</evidence>
<gene>
    <name evidence="6" type="ORF">Taro_035343</name>
</gene>
<dbReference type="PANTHER" id="PTHR46623:SF6">
    <property type="entry name" value="ALPHA_BETA-HYDROLASES SUPERFAMILY PROTEIN"/>
    <property type="match status" value="1"/>
</dbReference>
<dbReference type="InterPro" id="IPR051049">
    <property type="entry name" value="Dienelactone_hydrolase-like"/>
</dbReference>
<dbReference type="GO" id="GO:0016020">
    <property type="term" value="C:membrane"/>
    <property type="evidence" value="ECO:0007669"/>
    <property type="project" value="UniProtKB-SubCell"/>
</dbReference>
<dbReference type="InterPro" id="IPR002925">
    <property type="entry name" value="Dienelactn_hydro"/>
</dbReference>
<evidence type="ECO:0000256" key="2">
    <source>
        <dbReference type="ARBA" id="ARBA00022692"/>
    </source>
</evidence>
<evidence type="ECO:0000256" key="1">
    <source>
        <dbReference type="ARBA" id="ARBA00004141"/>
    </source>
</evidence>
<evidence type="ECO:0000313" key="7">
    <source>
        <dbReference type="Proteomes" id="UP000652761"/>
    </source>
</evidence>
<dbReference type="GO" id="GO:0016787">
    <property type="term" value="F:hydrolase activity"/>
    <property type="evidence" value="ECO:0007669"/>
    <property type="project" value="InterPro"/>
</dbReference>
<dbReference type="AlphaFoldDB" id="A0A843W3J6"/>
<dbReference type="SUPFAM" id="SSF81464">
    <property type="entry name" value="Cytochrome c oxidase subunit II-like, transmembrane region"/>
    <property type="match status" value="1"/>
</dbReference>
<evidence type="ECO:0000256" key="3">
    <source>
        <dbReference type="ARBA" id="ARBA00023136"/>
    </source>
</evidence>